<dbReference type="AlphaFoldDB" id="A0A8J5TFS2"/>
<name>A0A8J5TFS2_ZIZPA</name>
<proteinExistence type="predicted"/>
<evidence type="ECO:0000313" key="2">
    <source>
        <dbReference type="EMBL" id="KAG8081998.1"/>
    </source>
</evidence>
<reference evidence="2" key="1">
    <citation type="journal article" date="2021" name="bioRxiv">
        <title>Whole Genome Assembly and Annotation of Northern Wild Rice, Zizania palustris L., Supports a Whole Genome Duplication in the Zizania Genus.</title>
        <authorList>
            <person name="Haas M."/>
            <person name="Kono T."/>
            <person name="Macchietto M."/>
            <person name="Millas R."/>
            <person name="McGilp L."/>
            <person name="Shao M."/>
            <person name="Duquette J."/>
            <person name="Hirsch C.N."/>
            <person name="Kimball J."/>
        </authorList>
    </citation>
    <scope>NUCLEOTIDE SEQUENCE</scope>
    <source>
        <tissue evidence="2">Fresh leaf tissue</tissue>
    </source>
</reference>
<feature type="region of interest" description="Disordered" evidence="1">
    <location>
        <begin position="61"/>
        <end position="80"/>
    </location>
</feature>
<reference evidence="2" key="2">
    <citation type="submission" date="2021-02" db="EMBL/GenBank/DDBJ databases">
        <authorList>
            <person name="Kimball J.A."/>
            <person name="Haas M.W."/>
            <person name="Macchietto M."/>
            <person name="Kono T."/>
            <person name="Duquette J."/>
            <person name="Shao M."/>
        </authorList>
    </citation>
    <scope>NUCLEOTIDE SEQUENCE</scope>
    <source>
        <tissue evidence="2">Fresh leaf tissue</tissue>
    </source>
</reference>
<dbReference type="Proteomes" id="UP000729402">
    <property type="component" value="Unassembled WGS sequence"/>
</dbReference>
<dbReference type="EMBL" id="JAAALK010000086">
    <property type="protein sequence ID" value="KAG8081998.1"/>
    <property type="molecule type" value="Genomic_DNA"/>
</dbReference>
<protein>
    <submittedName>
        <fullName evidence="2">Uncharacterized protein</fullName>
    </submittedName>
</protein>
<sequence>MTTREELGRGLEAAPMGLRMAAGQQRPMRSKVKVVVVAGEVGDGGGRLTGVEFKGSGRRQWVGGGGGISQPAGWARSGTEGSVSDEICEFGLAQTRLRMVAAAGGVGYSGMKAAAGGVTDGDDNRWG</sequence>
<keyword evidence="3" id="KW-1185">Reference proteome</keyword>
<comment type="caution">
    <text evidence="2">The sequence shown here is derived from an EMBL/GenBank/DDBJ whole genome shotgun (WGS) entry which is preliminary data.</text>
</comment>
<organism evidence="2 3">
    <name type="scientific">Zizania palustris</name>
    <name type="common">Northern wild rice</name>
    <dbReference type="NCBI Taxonomy" id="103762"/>
    <lineage>
        <taxon>Eukaryota</taxon>
        <taxon>Viridiplantae</taxon>
        <taxon>Streptophyta</taxon>
        <taxon>Embryophyta</taxon>
        <taxon>Tracheophyta</taxon>
        <taxon>Spermatophyta</taxon>
        <taxon>Magnoliopsida</taxon>
        <taxon>Liliopsida</taxon>
        <taxon>Poales</taxon>
        <taxon>Poaceae</taxon>
        <taxon>BOP clade</taxon>
        <taxon>Oryzoideae</taxon>
        <taxon>Oryzeae</taxon>
        <taxon>Zizaniinae</taxon>
        <taxon>Zizania</taxon>
    </lineage>
</organism>
<evidence type="ECO:0000256" key="1">
    <source>
        <dbReference type="SAM" id="MobiDB-lite"/>
    </source>
</evidence>
<gene>
    <name evidence="2" type="ORF">GUJ93_ZPchr0014g46912</name>
</gene>
<accession>A0A8J5TFS2</accession>
<evidence type="ECO:0000313" key="3">
    <source>
        <dbReference type="Proteomes" id="UP000729402"/>
    </source>
</evidence>